<accession>A0A3P7LJY7</accession>
<evidence type="ECO:0000256" key="2">
    <source>
        <dbReference type="ARBA" id="ARBA00007590"/>
    </source>
</evidence>
<organism evidence="7 8">
    <name type="scientific">Strongylus vulgaris</name>
    <name type="common">Blood worm</name>
    <dbReference type="NCBI Taxonomy" id="40348"/>
    <lineage>
        <taxon>Eukaryota</taxon>
        <taxon>Metazoa</taxon>
        <taxon>Ecdysozoa</taxon>
        <taxon>Nematoda</taxon>
        <taxon>Chromadorea</taxon>
        <taxon>Rhabditida</taxon>
        <taxon>Rhabditina</taxon>
        <taxon>Rhabditomorpha</taxon>
        <taxon>Strongyloidea</taxon>
        <taxon>Strongylidae</taxon>
        <taxon>Strongylus</taxon>
    </lineage>
</organism>
<dbReference type="GO" id="GO:0016020">
    <property type="term" value="C:membrane"/>
    <property type="evidence" value="ECO:0007669"/>
    <property type="project" value="UniProtKB-SubCell"/>
</dbReference>
<name>A0A3P7LJY7_STRVU</name>
<dbReference type="OrthoDB" id="5620at2759"/>
<evidence type="ECO:0000313" key="8">
    <source>
        <dbReference type="Proteomes" id="UP000270094"/>
    </source>
</evidence>
<comment type="subcellular location">
    <subcellularLocation>
        <location evidence="1">Membrane</location>
    </subcellularLocation>
</comment>
<gene>
    <name evidence="7" type="ORF">SVUK_LOCUS14510</name>
</gene>
<dbReference type="EMBL" id="UYYB01105390">
    <property type="protein sequence ID" value="VDM79512.1"/>
    <property type="molecule type" value="Genomic_DNA"/>
</dbReference>
<evidence type="ECO:0000256" key="5">
    <source>
        <dbReference type="ARBA" id="ARBA00023136"/>
    </source>
</evidence>
<sequence>MFTPEQINPFYAALLIIGGIIGYVKAGSTPSLISGAGCGVLVAAFTFLDLPLRALGVTGKFLAEVCDAVNQMVD</sequence>
<protein>
    <submittedName>
        <fullName evidence="7">Uncharacterized protein</fullName>
    </submittedName>
</protein>
<dbReference type="InterPro" id="IPR005349">
    <property type="entry name" value="TMEM14"/>
</dbReference>
<keyword evidence="5 6" id="KW-0472">Membrane</keyword>
<keyword evidence="8" id="KW-1185">Reference proteome</keyword>
<evidence type="ECO:0000313" key="7">
    <source>
        <dbReference type="EMBL" id="VDM79512.1"/>
    </source>
</evidence>
<keyword evidence="4 6" id="KW-1133">Transmembrane helix</keyword>
<keyword evidence="3 6" id="KW-0812">Transmembrane</keyword>
<dbReference type="AlphaFoldDB" id="A0A3P7LJY7"/>
<dbReference type="InterPro" id="IPR044890">
    <property type="entry name" value="TMEM14_sf"/>
</dbReference>
<dbReference type="Pfam" id="PF03647">
    <property type="entry name" value="Tmemb_14"/>
    <property type="match status" value="1"/>
</dbReference>
<feature type="transmembrane region" description="Helical" evidence="6">
    <location>
        <begin position="32"/>
        <end position="52"/>
    </location>
</feature>
<dbReference type="Proteomes" id="UP000270094">
    <property type="component" value="Unassembled WGS sequence"/>
</dbReference>
<feature type="transmembrane region" description="Helical" evidence="6">
    <location>
        <begin position="7"/>
        <end position="26"/>
    </location>
</feature>
<evidence type="ECO:0000256" key="6">
    <source>
        <dbReference type="SAM" id="Phobius"/>
    </source>
</evidence>
<evidence type="ECO:0000256" key="1">
    <source>
        <dbReference type="ARBA" id="ARBA00004370"/>
    </source>
</evidence>
<proteinExistence type="inferred from homology"/>
<dbReference type="Gene3D" id="1.10.10.1740">
    <property type="entry name" value="Transmembrane protein 14-like"/>
    <property type="match status" value="1"/>
</dbReference>
<reference evidence="7 8" key="1">
    <citation type="submission" date="2018-11" db="EMBL/GenBank/DDBJ databases">
        <authorList>
            <consortium name="Pathogen Informatics"/>
        </authorList>
    </citation>
    <scope>NUCLEOTIDE SEQUENCE [LARGE SCALE GENOMIC DNA]</scope>
</reference>
<evidence type="ECO:0000256" key="3">
    <source>
        <dbReference type="ARBA" id="ARBA00022692"/>
    </source>
</evidence>
<evidence type="ECO:0000256" key="4">
    <source>
        <dbReference type="ARBA" id="ARBA00022989"/>
    </source>
</evidence>
<comment type="similarity">
    <text evidence="2">Belongs to the TMEM14 family.</text>
</comment>